<feature type="region of interest" description="Disordered" evidence="2">
    <location>
        <begin position="52"/>
        <end position="71"/>
    </location>
</feature>
<name>A0ABV0UND8_9TELE</name>
<sequence length="232" mass="27551">MDFEDRDSSPQRRSARCGLLDVLFRSGDDPEGQEAFMDEEADLPSDLQWLQELSEESDSDGDLALETDNSTKRSYAETARMFKLRRNLDQLDSFHRQKERDVQKARENLKPCRQNVESWLEQRDNLEWEIEQQKANANSLAVFRLRAQHKLLCQKLQNEEELEGQIRAELRQQELELNEVEVDLGKVSLLRQEVQEEEQRFQVLKAQKAVRRLQRERKVSQNQQHKMKLLRE</sequence>
<evidence type="ECO:0000313" key="4">
    <source>
        <dbReference type="Proteomes" id="UP001482620"/>
    </source>
</evidence>
<feature type="coiled-coil region" evidence="1">
    <location>
        <begin position="116"/>
        <end position="223"/>
    </location>
</feature>
<feature type="compositionally biased region" description="Acidic residues" evidence="2">
    <location>
        <begin position="53"/>
        <end position="65"/>
    </location>
</feature>
<dbReference type="PANTHER" id="PTHR22538:SF0">
    <property type="entry name" value="CILIA- AND FLAGELLA-ASSOCIATED PROTEIN 74"/>
    <property type="match status" value="1"/>
</dbReference>
<comment type="caution">
    <text evidence="3">The sequence shown here is derived from an EMBL/GenBank/DDBJ whole genome shotgun (WGS) entry which is preliminary data.</text>
</comment>
<proteinExistence type="predicted"/>
<gene>
    <name evidence="3" type="ORF">ILYODFUR_026724</name>
</gene>
<accession>A0ABV0UND8</accession>
<dbReference type="EMBL" id="JAHRIQ010072934">
    <property type="protein sequence ID" value="MEQ2245347.1"/>
    <property type="molecule type" value="Genomic_DNA"/>
</dbReference>
<dbReference type="Proteomes" id="UP001482620">
    <property type="component" value="Unassembled WGS sequence"/>
</dbReference>
<keyword evidence="1" id="KW-0175">Coiled coil</keyword>
<evidence type="ECO:0000256" key="1">
    <source>
        <dbReference type="SAM" id="Coils"/>
    </source>
</evidence>
<protein>
    <submittedName>
        <fullName evidence="3">Uncharacterized protein</fullName>
    </submittedName>
</protein>
<reference evidence="3 4" key="1">
    <citation type="submission" date="2021-06" db="EMBL/GenBank/DDBJ databases">
        <authorList>
            <person name="Palmer J.M."/>
        </authorList>
    </citation>
    <scope>NUCLEOTIDE SEQUENCE [LARGE SCALE GENOMIC DNA]</scope>
    <source>
        <strain evidence="4">if_2019</strain>
        <tissue evidence="3">Muscle</tissue>
    </source>
</reference>
<keyword evidence="4" id="KW-1185">Reference proteome</keyword>
<evidence type="ECO:0000256" key="2">
    <source>
        <dbReference type="SAM" id="MobiDB-lite"/>
    </source>
</evidence>
<organism evidence="3 4">
    <name type="scientific">Ilyodon furcidens</name>
    <name type="common">goldbreast splitfin</name>
    <dbReference type="NCBI Taxonomy" id="33524"/>
    <lineage>
        <taxon>Eukaryota</taxon>
        <taxon>Metazoa</taxon>
        <taxon>Chordata</taxon>
        <taxon>Craniata</taxon>
        <taxon>Vertebrata</taxon>
        <taxon>Euteleostomi</taxon>
        <taxon>Actinopterygii</taxon>
        <taxon>Neopterygii</taxon>
        <taxon>Teleostei</taxon>
        <taxon>Neoteleostei</taxon>
        <taxon>Acanthomorphata</taxon>
        <taxon>Ovalentaria</taxon>
        <taxon>Atherinomorphae</taxon>
        <taxon>Cyprinodontiformes</taxon>
        <taxon>Goodeidae</taxon>
        <taxon>Ilyodon</taxon>
    </lineage>
</organism>
<evidence type="ECO:0000313" key="3">
    <source>
        <dbReference type="EMBL" id="MEQ2245347.1"/>
    </source>
</evidence>
<dbReference type="PANTHER" id="PTHR22538">
    <property type="entry name" value="CILIA- AND FLAGELLA-ASSOCIATED PROTEIN 74"/>
    <property type="match status" value="1"/>
</dbReference>